<evidence type="ECO:0000259" key="2">
    <source>
        <dbReference type="PROSITE" id="PS50975"/>
    </source>
</evidence>
<dbReference type="AlphaFoldDB" id="A0A6L9S8P6"/>
<feature type="domain" description="ATP-grasp" evidence="2">
    <location>
        <begin position="80"/>
        <end position="258"/>
    </location>
</feature>
<evidence type="ECO:0000313" key="3">
    <source>
        <dbReference type="EMBL" id="NEE01439.1"/>
    </source>
</evidence>
<reference evidence="3 4" key="1">
    <citation type="submission" date="2020-02" db="EMBL/GenBank/DDBJ databases">
        <authorList>
            <person name="Li X.-J."/>
            <person name="Han X.-M."/>
        </authorList>
    </citation>
    <scope>NUCLEOTIDE SEQUENCE [LARGE SCALE GENOMIC DNA]</scope>
    <source>
        <strain evidence="3 4">CCTCC AB 2017055</strain>
    </source>
</reference>
<dbReference type="InterPro" id="IPR011761">
    <property type="entry name" value="ATP-grasp"/>
</dbReference>
<sequence length="318" mass="34486">MTTQMQEFQRFLAENVPHRCSQTSAMIEFAAQCRGLETDRYDKRILLVTFPEATVPFVGLNGPDTSRIGHLLCTYADEQRQLWKKQGLRTARYGVFATSQPTRAERFAANLGWPVTVRPARFDGADGVTTHVRSAEEFRAAWQHARDAYVDHVGTKRILVEQRPAGEALSFYVVSGRVVAATHRPSPEVAVDVTEEVDPRLATVAIDAVDALPGLVHAEVTLIAPPPAVGSAAAGPGSDPAADAAEVPEDEPFYVLYGVDCLQAPAGQFPTEGQPRDIGGAIIDHYLSAPRWRIPRTIPHQPITAGRPAPGWIVPAGA</sequence>
<dbReference type="PROSITE" id="PS50975">
    <property type="entry name" value="ATP_GRASP"/>
    <property type="match status" value="1"/>
</dbReference>
<dbReference type="GO" id="GO:0005524">
    <property type="term" value="F:ATP binding"/>
    <property type="evidence" value="ECO:0007669"/>
    <property type="project" value="UniProtKB-UniRule"/>
</dbReference>
<keyword evidence="1" id="KW-0067">ATP-binding</keyword>
<organism evidence="3 4">
    <name type="scientific">Phytoactinopolyspora halotolerans</name>
    <dbReference type="NCBI Taxonomy" id="1981512"/>
    <lineage>
        <taxon>Bacteria</taxon>
        <taxon>Bacillati</taxon>
        <taxon>Actinomycetota</taxon>
        <taxon>Actinomycetes</taxon>
        <taxon>Jiangellales</taxon>
        <taxon>Jiangellaceae</taxon>
        <taxon>Phytoactinopolyspora</taxon>
    </lineage>
</organism>
<dbReference type="Gene3D" id="3.30.1490.20">
    <property type="entry name" value="ATP-grasp fold, A domain"/>
    <property type="match status" value="1"/>
</dbReference>
<name>A0A6L9S8P6_9ACTN</name>
<protein>
    <recommendedName>
        <fullName evidence="2">ATP-grasp domain-containing protein</fullName>
    </recommendedName>
</protein>
<dbReference type="InterPro" id="IPR013815">
    <property type="entry name" value="ATP_grasp_subdomain_1"/>
</dbReference>
<gene>
    <name evidence="3" type="ORF">G1H10_14790</name>
</gene>
<dbReference type="RefSeq" id="WP_163739018.1">
    <property type="nucleotide sequence ID" value="NZ_JAAGOA010000009.1"/>
</dbReference>
<comment type="caution">
    <text evidence="3">The sequence shown here is derived from an EMBL/GenBank/DDBJ whole genome shotgun (WGS) entry which is preliminary data.</text>
</comment>
<keyword evidence="1" id="KW-0547">Nucleotide-binding</keyword>
<evidence type="ECO:0000256" key="1">
    <source>
        <dbReference type="PROSITE-ProRule" id="PRU00409"/>
    </source>
</evidence>
<dbReference type="GO" id="GO:0046872">
    <property type="term" value="F:metal ion binding"/>
    <property type="evidence" value="ECO:0007669"/>
    <property type="project" value="InterPro"/>
</dbReference>
<dbReference type="SUPFAM" id="SSF56059">
    <property type="entry name" value="Glutathione synthetase ATP-binding domain-like"/>
    <property type="match status" value="1"/>
</dbReference>
<dbReference type="Proteomes" id="UP000475214">
    <property type="component" value="Unassembled WGS sequence"/>
</dbReference>
<proteinExistence type="predicted"/>
<dbReference type="EMBL" id="JAAGOA010000009">
    <property type="protein sequence ID" value="NEE01439.1"/>
    <property type="molecule type" value="Genomic_DNA"/>
</dbReference>
<evidence type="ECO:0000313" key="4">
    <source>
        <dbReference type="Proteomes" id="UP000475214"/>
    </source>
</evidence>
<keyword evidence="4" id="KW-1185">Reference proteome</keyword>
<accession>A0A6L9S8P6</accession>